<gene>
    <name evidence="1" type="ORF">VNO77_19314</name>
</gene>
<protein>
    <submittedName>
        <fullName evidence="1">Uncharacterized protein</fullName>
    </submittedName>
</protein>
<reference evidence="1 2" key="1">
    <citation type="submission" date="2024-01" db="EMBL/GenBank/DDBJ databases">
        <title>The genomes of 5 underutilized Papilionoideae crops provide insights into root nodulation and disease resistanc.</title>
        <authorList>
            <person name="Jiang F."/>
        </authorList>
    </citation>
    <scope>NUCLEOTIDE SEQUENCE [LARGE SCALE GENOMIC DNA]</scope>
    <source>
        <strain evidence="1">LVBAO_FW01</strain>
        <tissue evidence="1">Leaves</tissue>
    </source>
</reference>
<evidence type="ECO:0000313" key="1">
    <source>
        <dbReference type="EMBL" id="KAK7338688.1"/>
    </source>
</evidence>
<evidence type="ECO:0000313" key="2">
    <source>
        <dbReference type="Proteomes" id="UP001367508"/>
    </source>
</evidence>
<keyword evidence="2" id="KW-1185">Reference proteome</keyword>
<accession>A0AAN9QPH5</accession>
<dbReference type="EMBL" id="JAYMYQ010000004">
    <property type="protein sequence ID" value="KAK7338688.1"/>
    <property type="molecule type" value="Genomic_DNA"/>
</dbReference>
<dbReference type="Proteomes" id="UP001367508">
    <property type="component" value="Unassembled WGS sequence"/>
</dbReference>
<organism evidence="1 2">
    <name type="scientific">Canavalia gladiata</name>
    <name type="common">Sword bean</name>
    <name type="synonym">Dolichos gladiatus</name>
    <dbReference type="NCBI Taxonomy" id="3824"/>
    <lineage>
        <taxon>Eukaryota</taxon>
        <taxon>Viridiplantae</taxon>
        <taxon>Streptophyta</taxon>
        <taxon>Embryophyta</taxon>
        <taxon>Tracheophyta</taxon>
        <taxon>Spermatophyta</taxon>
        <taxon>Magnoliopsida</taxon>
        <taxon>eudicotyledons</taxon>
        <taxon>Gunneridae</taxon>
        <taxon>Pentapetalae</taxon>
        <taxon>rosids</taxon>
        <taxon>fabids</taxon>
        <taxon>Fabales</taxon>
        <taxon>Fabaceae</taxon>
        <taxon>Papilionoideae</taxon>
        <taxon>50 kb inversion clade</taxon>
        <taxon>NPAAA clade</taxon>
        <taxon>indigoferoid/millettioid clade</taxon>
        <taxon>Phaseoleae</taxon>
        <taxon>Canavalia</taxon>
    </lineage>
</organism>
<dbReference type="AlphaFoldDB" id="A0AAN9QPH5"/>
<sequence length="227" mass="25490">MISGPHNLERFGSHQNHYLLPRQDTISVDFAAPEALPYPSPTIASITRVWFLFFGHPLAATTPTQATFHHLHKQASPPTPHQAHKKSVRGTLISFFLTLAKLKSPPGKALIRSFLDLVAILVNDVYNRFGWFGSLRHMIANVANMRRPSTRFNVKNPLASGPPSPTHFTDLEFIQGISQFGIYGFKAGMALTTVDNLEQISFLYPGDHDETWSRIIFTIFKLDMSSF</sequence>
<proteinExistence type="predicted"/>
<name>A0AAN9QPH5_CANGL</name>
<comment type="caution">
    <text evidence="1">The sequence shown here is derived from an EMBL/GenBank/DDBJ whole genome shotgun (WGS) entry which is preliminary data.</text>
</comment>